<dbReference type="PANTHER" id="PTHR43798">
    <property type="entry name" value="MONOACYLGLYCEROL LIPASE"/>
    <property type="match status" value="1"/>
</dbReference>
<dbReference type="GO" id="GO:0046464">
    <property type="term" value="P:acylglycerol catabolic process"/>
    <property type="evidence" value="ECO:0007669"/>
    <property type="project" value="TreeGrafter"/>
</dbReference>
<keyword evidence="2" id="KW-0378">Hydrolase</keyword>
<evidence type="ECO:0000313" key="2">
    <source>
        <dbReference type="EMBL" id="MBD3743917.1"/>
    </source>
</evidence>
<proteinExistence type="predicted"/>
<protein>
    <submittedName>
        <fullName evidence="2">Alpha/beta hydrolase</fullName>
    </submittedName>
</protein>
<dbReference type="GO" id="GO:0047372">
    <property type="term" value="F:monoacylglycerol lipase activity"/>
    <property type="evidence" value="ECO:0007669"/>
    <property type="project" value="TreeGrafter"/>
</dbReference>
<dbReference type="GO" id="GO:0016020">
    <property type="term" value="C:membrane"/>
    <property type="evidence" value="ECO:0007669"/>
    <property type="project" value="TreeGrafter"/>
</dbReference>
<evidence type="ECO:0000259" key="1">
    <source>
        <dbReference type="Pfam" id="PF00561"/>
    </source>
</evidence>
<dbReference type="Pfam" id="PF00561">
    <property type="entry name" value="Abhydrolase_1"/>
    <property type="match status" value="1"/>
</dbReference>
<name>A0A927HYM7_KLEPN</name>
<dbReference type="PANTHER" id="PTHR43798:SF33">
    <property type="entry name" value="HYDROLASE, PUTATIVE (AFU_ORTHOLOGUE AFUA_2G14860)-RELATED"/>
    <property type="match status" value="1"/>
</dbReference>
<sequence length="260" mass="28570">MKTVTLSWRHTGERFYSSVAGATLRWHDFPGDGLPVVFIHGLGCASSYDYPRIASDPALRERRKILIDLPGFGYSDKPRVFSYNIHEQALVLEQFLSHLRLQRFALFGHSMGGSIAIEAAGLLGERVTTLLVSEPNLFAGGGEYSRRIAAQSETAFVADGYAELLAEERSPWAGCLQNCAPWAVWRAASSLIRGSDTPWFTQLCQLRCQKMLIVGERSLPYADSDLVQAQGIPVGIVPHAGHSMAWENPQGLAQLIASHS</sequence>
<dbReference type="InterPro" id="IPR000073">
    <property type="entry name" value="AB_hydrolase_1"/>
</dbReference>
<dbReference type="SUPFAM" id="SSF53474">
    <property type="entry name" value="alpha/beta-Hydrolases"/>
    <property type="match status" value="1"/>
</dbReference>
<dbReference type="InterPro" id="IPR029058">
    <property type="entry name" value="AB_hydrolase_fold"/>
</dbReference>
<dbReference type="EMBL" id="JACXSX010000001">
    <property type="protein sequence ID" value="MBD3743917.1"/>
    <property type="molecule type" value="Genomic_DNA"/>
</dbReference>
<accession>A0A927HYM7</accession>
<evidence type="ECO:0000313" key="3">
    <source>
        <dbReference type="Proteomes" id="UP000623974"/>
    </source>
</evidence>
<dbReference type="AlphaFoldDB" id="A0A927HYM7"/>
<reference evidence="2" key="1">
    <citation type="submission" date="2020-07" db="EMBL/GenBank/DDBJ databases">
        <title>Clinical and genomic characterization of carbapenemase-producing Enterobacterales causing secondary infections during the COVID-19 crisis at a New York City hospital.</title>
        <authorList>
            <person name="Gomez-Simmonds A."/>
            <person name="Annavajhala M.K."/>
            <person name="Uhlemann A.-C."/>
        </authorList>
    </citation>
    <scope>NUCLEOTIDE SEQUENCE</scope>
    <source>
        <strain evidence="2">KP1828</strain>
    </source>
</reference>
<dbReference type="Proteomes" id="UP000623974">
    <property type="component" value="Unassembled WGS sequence"/>
</dbReference>
<dbReference type="Gene3D" id="3.40.50.1820">
    <property type="entry name" value="alpha/beta hydrolase"/>
    <property type="match status" value="1"/>
</dbReference>
<comment type="caution">
    <text evidence="2">The sequence shown here is derived from an EMBL/GenBank/DDBJ whole genome shotgun (WGS) entry which is preliminary data.</text>
</comment>
<feature type="domain" description="AB hydrolase-1" evidence="1">
    <location>
        <begin position="35"/>
        <end position="135"/>
    </location>
</feature>
<dbReference type="PRINTS" id="PR00111">
    <property type="entry name" value="ABHYDROLASE"/>
</dbReference>
<organism evidence="2 3">
    <name type="scientific">Klebsiella pneumoniae</name>
    <dbReference type="NCBI Taxonomy" id="573"/>
    <lineage>
        <taxon>Bacteria</taxon>
        <taxon>Pseudomonadati</taxon>
        <taxon>Pseudomonadota</taxon>
        <taxon>Gammaproteobacteria</taxon>
        <taxon>Enterobacterales</taxon>
        <taxon>Enterobacteriaceae</taxon>
        <taxon>Klebsiella/Raoultella group</taxon>
        <taxon>Klebsiella</taxon>
        <taxon>Klebsiella pneumoniae complex</taxon>
    </lineage>
</organism>
<gene>
    <name evidence="2" type="ORF">IE980_14080</name>
</gene>
<dbReference type="InterPro" id="IPR050266">
    <property type="entry name" value="AB_hydrolase_sf"/>
</dbReference>